<evidence type="ECO:0000256" key="1">
    <source>
        <dbReference type="ARBA" id="ARBA00001974"/>
    </source>
</evidence>
<organism evidence="9 10">
    <name type="scientific">Trichoderma harzianum</name>
    <name type="common">Hypocrea lixii</name>
    <dbReference type="NCBI Taxonomy" id="5544"/>
    <lineage>
        <taxon>Eukaryota</taxon>
        <taxon>Fungi</taxon>
        <taxon>Dikarya</taxon>
        <taxon>Ascomycota</taxon>
        <taxon>Pezizomycotina</taxon>
        <taxon>Sordariomycetes</taxon>
        <taxon>Hypocreomycetidae</taxon>
        <taxon>Hypocreales</taxon>
        <taxon>Hypocreaceae</taxon>
        <taxon>Trichoderma</taxon>
    </lineage>
</organism>
<evidence type="ECO:0000256" key="6">
    <source>
        <dbReference type="ARBA" id="ARBA00023033"/>
    </source>
</evidence>
<dbReference type="InterPro" id="IPR051104">
    <property type="entry name" value="FAD_monoxygenase"/>
</dbReference>
<dbReference type="PRINTS" id="PR00420">
    <property type="entry name" value="RNGMNOXGNASE"/>
</dbReference>
<dbReference type="InterPro" id="IPR036188">
    <property type="entry name" value="FAD/NAD-bd_sf"/>
</dbReference>
<evidence type="ECO:0000256" key="4">
    <source>
        <dbReference type="ARBA" id="ARBA00022827"/>
    </source>
</evidence>
<dbReference type="PANTHER" id="PTHR46720:SF3">
    <property type="entry name" value="FAD-BINDING DOMAIN-CONTAINING PROTEIN-RELATED"/>
    <property type="match status" value="1"/>
</dbReference>
<proteinExistence type="inferred from homology"/>
<keyword evidence="4" id="KW-0274">FAD</keyword>
<evidence type="ECO:0000256" key="7">
    <source>
        <dbReference type="SAM" id="Phobius"/>
    </source>
</evidence>
<feature type="transmembrane region" description="Helical" evidence="7">
    <location>
        <begin position="12"/>
        <end position="31"/>
    </location>
</feature>
<keyword evidence="7" id="KW-0812">Transmembrane</keyword>
<name>A0A0F9Z9S1_TRIHA</name>
<dbReference type="GO" id="GO:0071949">
    <property type="term" value="F:FAD binding"/>
    <property type="evidence" value="ECO:0007669"/>
    <property type="project" value="InterPro"/>
</dbReference>
<keyword evidence="5" id="KW-0560">Oxidoreductase</keyword>
<evidence type="ECO:0000313" key="10">
    <source>
        <dbReference type="Proteomes" id="UP000034112"/>
    </source>
</evidence>
<reference evidence="10" key="1">
    <citation type="journal article" date="2015" name="Genome Announc.">
        <title>Draft whole-genome sequence of the biocontrol agent Trichoderma harzianum T6776.</title>
        <authorList>
            <person name="Baroncelli R."/>
            <person name="Piaggeschi G."/>
            <person name="Fiorini L."/>
            <person name="Bertolini E."/>
            <person name="Zapparata A."/>
            <person name="Pe M.E."/>
            <person name="Sarrocco S."/>
            <person name="Vannacci G."/>
        </authorList>
    </citation>
    <scope>NUCLEOTIDE SEQUENCE [LARGE SCALE GENOMIC DNA]</scope>
    <source>
        <strain evidence="10">T6776</strain>
    </source>
</reference>
<dbReference type="EMBL" id="JOKZ01000583">
    <property type="protein sequence ID" value="KKO97356.1"/>
    <property type="molecule type" value="Genomic_DNA"/>
</dbReference>
<comment type="similarity">
    <text evidence="2">Belongs to the paxM FAD-dependent monooxygenase family.</text>
</comment>
<feature type="domain" description="FAD-binding" evidence="8">
    <location>
        <begin position="12"/>
        <end position="361"/>
    </location>
</feature>
<dbReference type="OrthoDB" id="417877at2759"/>
<dbReference type="Proteomes" id="UP000034112">
    <property type="component" value="Unassembled WGS sequence"/>
</dbReference>
<comment type="caution">
    <text evidence="9">The sequence shown here is derived from an EMBL/GenBank/DDBJ whole genome shotgun (WGS) entry which is preliminary data.</text>
</comment>
<dbReference type="SUPFAM" id="SSF54373">
    <property type="entry name" value="FAD-linked reductases, C-terminal domain"/>
    <property type="match status" value="1"/>
</dbReference>
<dbReference type="GO" id="GO:0044550">
    <property type="term" value="P:secondary metabolite biosynthetic process"/>
    <property type="evidence" value="ECO:0007669"/>
    <property type="project" value="TreeGrafter"/>
</dbReference>
<sequence>MASNNKTTNPSIEVAVVGGGVIGVMTALGLIRRGIKVTIYERSSNWHEISAGFAFTGVARECMQRLDPGILDVLSRISQKTDPNDSSTTYWNAYHPQTKQDAEDESTSLLFQLPGNKLAFWGCVRSQFLLGMVALLPDDVARFGKQLVSYDDGDANDKVVLHFADGSTAEADVVLGCDGIHSTTRKTLLGAHHPATRPSYTHTVAYRTMVPIDAGIAALGEDKARRACMHCGPNANMMSYPVMNGTLLNVAFFAHESSEFPDPEKMTAPGTREELERVVVGWGPHLVELTKLFPDNMVKWGIFDMDENPAPTYARGCVCLAGDAAHASSPFQGVGACIGVEDALVLCEALATVQAGGNSGSDDGNHTHSQREVIEQALQAYSQARIDRGQWVVRSSRELGQIYQWRYGPTGRDAERSKLKLERASRTVWDYDVDKIVTEIRAVVA</sequence>
<evidence type="ECO:0000256" key="2">
    <source>
        <dbReference type="ARBA" id="ARBA00007992"/>
    </source>
</evidence>
<evidence type="ECO:0000259" key="8">
    <source>
        <dbReference type="Pfam" id="PF01494"/>
    </source>
</evidence>
<dbReference type="GO" id="GO:0004497">
    <property type="term" value="F:monooxygenase activity"/>
    <property type="evidence" value="ECO:0007669"/>
    <property type="project" value="UniProtKB-KW"/>
</dbReference>
<protein>
    <submittedName>
        <fullName evidence="9">Salicylate 1-monooxygenase SalA</fullName>
    </submittedName>
</protein>
<dbReference type="AlphaFoldDB" id="A0A0F9Z9S1"/>
<evidence type="ECO:0000256" key="3">
    <source>
        <dbReference type="ARBA" id="ARBA00022630"/>
    </source>
</evidence>
<dbReference type="PANTHER" id="PTHR46720">
    <property type="entry name" value="HYDROXYLASE, PUTATIVE (AFU_ORTHOLOGUE AFUA_3G01460)-RELATED"/>
    <property type="match status" value="1"/>
</dbReference>
<accession>A0A0F9Z9S1</accession>
<dbReference type="OMA" id="HTVAYRT"/>
<evidence type="ECO:0000313" key="9">
    <source>
        <dbReference type="EMBL" id="KKO97356.1"/>
    </source>
</evidence>
<keyword evidence="3" id="KW-0285">Flavoprotein</keyword>
<dbReference type="SUPFAM" id="SSF51905">
    <property type="entry name" value="FAD/NAD(P)-binding domain"/>
    <property type="match status" value="1"/>
</dbReference>
<dbReference type="InterPro" id="IPR002938">
    <property type="entry name" value="FAD-bd"/>
</dbReference>
<keyword evidence="6 9" id="KW-0503">Monooxygenase</keyword>
<gene>
    <name evidence="9" type="ORF">THAR02_10539</name>
</gene>
<dbReference type="Gene3D" id="3.50.50.60">
    <property type="entry name" value="FAD/NAD(P)-binding domain"/>
    <property type="match status" value="1"/>
</dbReference>
<evidence type="ECO:0000256" key="5">
    <source>
        <dbReference type="ARBA" id="ARBA00023002"/>
    </source>
</evidence>
<keyword evidence="7" id="KW-1133">Transmembrane helix</keyword>
<dbReference type="Pfam" id="PF01494">
    <property type="entry name" value="FAD_binding_3"/>
    <property type="match status" value="1"/>
</dbReference>
<keyword evidence="7" id="KW-0472">Membrane</keyword>
<comment type="cofactor">
    <cofactor evidence="1">
        <name>FAD</name>
        <dbReference type="ChEBI" id="CHEBI:57692"/>
    </cofactor>
</comment>